<feature type="compositionally biased region" description="Acidic residues" evidence="4">
    <location>
        <begin position="111"/>
        <end position="120"/>
    </location>
</feature>
<comment type="similarity">
    <text evidence="2">Belongs to the SURF6 family.</text>
</comment>
<protein>
    <recommendedName>
        <fullName evidence="9">Ribosomal RNA-processing protein 14 N-terminal domain-containing protein</fullName>
    </recommendedName>
</protein>
<feature type="compositionally biased region" description="Basic and acidic residues" evidence="4">
    <location>
        <begin position="202"/>
        <end position="215"/>
    </location>
</feature>
<reference evidence="8" key="1">
    <citation type="journal article" date="2020" name="Nat. Commun.">
        <title>Genome assembly of wild tea tree DASZ reveals pedigree and selection history of tea varieties.</title>
        <authorList>
            <person name="Zhang W."/>
            <person name="Zhang Y."/>
            <person name="Qiu H."/>
            <person name="Guo Y."/>
            <person name="Wan H."/>
            <person name="Zhang X."/>
            <person name="Scossa F."/>
            <person name="Alseekh S."/>
            <person name="Zhang Q."/>
            <person name="Wang P."/>
            <person name="Xu L."/>
            <person name="Schmidt M.H."/>
            <person name="Jia X."/>
            <person name="Li D."/>
            <person name="Zhu A."/>
            <person name="Guo F."/>
            <person name="Chen W."/>
            <person name="Ni D."/>
            <person name="Usadel B."/>
            <person name="Fernie A.R."/>
            <person name="Wen W."/>
        </authorList>
    </citation>
    <scope>NUCLEOTIDE SEQUENCE [LARGE SCALE GENOMIC DNA]</scope>
    <source>
        <strain evidence="8">cv. G240</strain>
    </source>
</reference>
<evidence type="ECO:0008006" key="9">
    <source>
        <dbReference type="Google" id="ProtNLM"/>
    </source>
</evidence>
<dbReference type="EMBL" id="JACBKZ010000001">
    <property type="protein sequence ID" value="KAF5959390.1"/>
    <property type="molecule type" value="Genomic_DNA"/>
</dbReference>
<gene>
    <name evidence="7" type="ORF">HYC85_000599</name>
</gene>
<keyword evidence="8" id="KW-1185">Reference proteome</keyword>
<comment type="caution">
    <text evidence="7">The sequence shown here is derived from an EMBL/GenBank/DDBJ whole genome shotgun (WGS) entry which is preliminary data.</text>
</comment>
<dbReference type="GO" id="GO:0042273">
    <property type="term" value="P:ribosomal large subunit biogenesis"/>
    <property type="evidence" value="ECO:0007669"/>
    <property type="project" value="TreeGrafter"/>
</dbReference>
<evidence type="ECO:0000256" key="4">
    <source>
        <dbReference type="SAM" id="MobiDB-lite"/>
    </source>
</evidence>
<dbReference type="Pfam" id="PF15459">
    <property type="entry name" value="RRP14"/>
    <property type="match status" value="1"/>
</dbReference>
<feature type="region of interest" description="Disordered" evidence="4">
    <location>
        <begin position="402"/>
        <end position="435"/>
    </location>
</feature>
<organism evidence="7 8">
    <name type="scientific">Camellia sinensis</name>
    <name type="common">Tea plant</name>
    <name type="synonym">Thea sinensis</name>
    <dbReference type="NCBI Taxonomy" id="4442"/>
    <lineage>
        <taxon>Eukaryota</taxon>
        <taxon>Viridiplantae</taxon>
        <taxon>Streptophyta</taxon>
        <taxon>Embryophyta</taxon>
        <taxon>Tracheophyta</taxon>
        <taxon>Spermatophyta</taxon>
        <taxon>Magnoliopsida</taxon>
        <taxon>eudicotyledons</taxon>
        <taxon>Gunneridae</taxon>
        <taxon>Pentapetalae</taxon>
        <taxon>asterids</taxon>
        <taxon>Ericales</taxon>
        <taxon>Theaceae</taxon>
        <taxon>Camellia</taxon>
    </lineage>
</organism>
<feature type="region of interest" description="Disordered" evidence="4">
    <location>
        <begin position="60"/>
        <end position="288"/>
    </location>
</feature>
<dbReference type="InterPro" id="IPR007019">
    <property type="entry name" value="SURF6"/>
</dbReference>
<dbReference type="InterPro" id="IPR029188">
    <property type="entry name" value="Rrp14_N"/>
</dbReference>
<dbReference type="GO" id="GO:0003723">
    <property type="term" value="F:RNA binding"/>
    <property type="evidence" value="ECO:0007669"/>
    <property type="project" value="TreeGrafter"/>
</dbReference>
<dbReference type="PANTHER" id="PTHR14369:SF0">
    <property type="entry name" value="SURFEIT LOCUS PROTEIN 6"/>
    <property type="match status" value="1"/>
</dbReference>
<evidence type="ECO:0000256" key="3">
    <source>
        <dbReference type="ARBA" id="ARBA00023242"/>
    </source>
</evidence>
<dbReference type="GO" id="GO:0003677">
    <property type="term" value="F:DNA binding"/>
    <property type="evidence" value="ECO:0007669"/>
    <property type="project" value="TreeGrafter"/>
</dbReference>
<feature type="compositionally biased region" description="Polar residues" evidence="4">
    <location>
        <begin position="426"/>
        <end position="435"/>
    </location>
</feature>
<feature type="domain" description="Ribosomal RNA-processing protein 14/surfeit locus protein 6 C-terminal" evidence="5">
    <location>
        <begin position="153"/>
        <end position="323"/>
    </location>
</feature>
<evidence type="ECO:0000313" key="7">
    <source>
        <dbReference type="EMBL" id="KAF5959390.1"/>
    </source>
</evidence>
<dbReference type="PANTHER" id="PTHR14369">
    <property type="entry name" value="SURFEIT LOCUS PROTEIN 6"/>
    <property type="match status" value="1"/>
</dbReference>
<sequence length="507" mass="57953">MKKKKQKSAEPPPTAAAAAADLKALIREHSLFFDKLIELIPAKFYLPSDDAKPWFQGLKKSAREAAKQQTRENIKKARRDRLDPEKSQSSTLELLKKSIEIGKEPNKSEADKDEDEQDGGDGDRSVTYEELRQRLHRRIEDLRSNRGNGERSKFEKRENQQKKRKRGSEVGEKSESDGNVGKIGKSEDEIEKDVTEATKGIEFGKVKLGGEEGERKTKKRKLSKAKELERAKRLEEAKKDPEKGELVAKKHSWKAAVSRAAGVKVHDDPKLLKQSMHKEKRRHEKNVGKWKERFETRDKLKEEKQKKRTDNISERIHQKKMRKIAKREKKLMRPGFEGRKEESPVYYDVTCPIDRSALLSTPRDGLNLTPIPPFAGKEYVFCDYYRKSRHTRETCWKLHRIPSRGRGDRSGSRGGWSGQSRGRGSHPQTHQSSAVDILDSTSASNLVMRKTIGSGNAKNCLYFLDQLDTVDAPECPEKIPFCSLDLLQFGLNVTVLNLNLQSAMQDR</sequence>
<proteinExistence type="inferred from homology"/>
<feature type="compositionally biased region" description="Basic and acidic residues" evidence="4">
    <location>
        <begin position="61"/>
        <end position="86"/>
    </location>
</feature>
<name>A0A7J7I2Z7_CAMSI</name>
<accession>A0A7J7I2Z7</accession>
<dbReference type="GO" id="GO:0005730">
    <property type="term" value="C:nucleolus"/>
    <property type="evidence" value="ECO:0007669"/>
    <property type="project" value="TreeGrafter"/>
</dbReference>
<comment type="subcellular location">
    <subcellularLocation>
        <location evidence="1">Nucleus</location>
    </subcellularLocation>
</comment>
<evidence type="ECO:0000313" key="8">
    <source>
        <dbReference type="Proteomes" id="UP000593564"/>
    </source>
</evidence>
<feature type="domain" description="Ribosomal RNA-processing protein 14 N-terminal" evidence="6">
    <location>
        <begin position="26"/>
        <end position="85"/>
    </location>
</feature>
<evidence type="ECO:0000256" key="1">
    <source>
        <dbReference type="ARBA" id="ARBA00004123"/>
    </source>
</evidence>
<feature type="compositionally biased region" description="Basic and acidic residues" evidence="4">
    <location>
        <begin position="224"/>
        <end position="248"/>
    </location>
</feature>
<dbReference type="Pfam" id="PF04935">
    <property type="entry name" value="SURF6"/>
    <property type="match status" value="1"/>
</dbReference>
<evidence type="ECO:0000259" key="5">
    <source>
        <dbReference type="Pfam" id="PF04935"/>
    </source>
</evidence>
<keyword evidence="3" id="KW-0539">Nucleus</keyword>
<reference evidence="7 8" key="2">
    <citation type="submission" date="2020-07" db="EMBL/GenBank/DDBJ databases">
        <title>Genome assembly of wild tea tree DASZ reveals pedigree and selection history of tea varieties.</title>
        <authorList>
            <person name="Zhang W."/>
        </authorList>
    </citation>
    <scope>NUCLEOTIDE SEQUENCE [LARGE SCALE GENOMIC DNA]</scope>
    <source>
        <strain evidence="8">cv. G240</strain>
        <tissue evidence="7">Leaf</tissue>
    </source>
</reference>
<dbReference type="GO" id="GO:0042274">
    <property type="term" value="P:ribosomal small subunit biogenesis"/>
    <property type="evidence" value="ECO:0007669"/>
    <property type="project" value="TreeGrafter"/>
</dbReference>
<feature type="compositionally biased region" description="Basic and acidic residues" evidence="4">
    <location>
        <begin position="184"/>
        <end position="196"/>
    </location>
</feature>
<evidence type="ECO:0000256" key="2">
    <source>
        <dbReference type="ARBA" id="ARBA00005904"/>
    </source>
</evidence>
<dbReference type="Proteomes" id="UP000593564">
    <property type="component" value="Unassembled WGS sequence"/>
</dbReference>
<feature type="compositionally biased region" description="Basic and acidic residues" evidence="4">
    <location>
        <begin position="94"/>
        <end position="110"/>
    </location>
</feature>
<evidence type="ECO:0000259" key="6">
    <source>
        <dbReference type="Pfam" id="PF15459"/>
    </source>
</evidence>
<feature type="compositionally biased region" description="Basic and acidic residues" evidence="4">
    <location>
        <begin position="121"/>
        <end position="176"/>
    </location>
</feature>
<dbReference type="InterPro" id="IPR029190">
    <property type="entry name" value="Rrp14/SURF6_C"/>
</dbReference>
<dbReference type="AlphaFoldDB" id="A0A7J7I2Z7"/>